<dbReference type="Proteomes" id="UP000503018">
    <property type="component" value="Chromosome"/>
</dbReference>
<dbReference type="KEGG" id="slan:GV829_02260"/>
<evidence type="ECO:0000313" key="3">
    <source>
        <dbReference type="EMBL" id="QJQ31419.1"/>
    </source>
</evidence>
<dbReference type="InterPro" id="IPR002347">
    <property type="entry name" value="SDR_fam"/>
</dbReference>
<evidence type="ECO:0000313" key="4">
    <source>
        <dbReference type="Proteomes" id="UP000503018"/>
    </source>
</evidence>
<protein>
    <submittedName>
        <fullName evidence="3">SDR family oxidoreductase</fullName>
    </submittedName>
</protein>
<accession>A0A6M4ATQ1</accession>
<dbReference type="PANTHER" id="PTHR24321:SF8">
    <property type="entry name" value="ESTRADIOL 17-BETA-DEHYDROGENASE 8-RELATED"/>
    <property type="match status" value="1"/>
</dbReference>
<sequence>MSGWLAGKTARLIGTHRAIETELRAAGAVLVADGDCDIIVHVAAPPPHVPAHQQSHEEWRRVLAQGLDERFFAAQAFAAACRERQATGAVLFVGAPEQALGTDQAAAAGALVNLTKTLGVEWARDGIRVNSILTHRQDAVVGRLAAYLVSDYAAYVTGAIMGVDTDD</sequence>
<name>A0A6M4ATQ1_9SPHN</name>
<dbReference type="RefSeq" id="WP_169943636.1">
    <property type="nucleotide sequence ID" value="NZ_CP053015.1"/>
</dbReference>
<dbReference type="EMBL" id="CP053015">
    <property type="protein sequence ID" value="QJQ31419.1"/>
    <property type="molecule type" value="Genomic_DNA"/>
</dbReference>
<evidence type="ECO:0000256" key="1">
    <source>
        <dbReference type="ARBA" id="ARBA00006484"/>
    </source>
</evidence>
<dbReference type="AlphaFoldDB" id="A0A6M4ATQ1"/>
<dbReference type="SUPFAM" id="SSF51735">
    <property type="entry name" value="NAD(P)-binding Rossmann-fold domains"/>
    <property type="match status" value="1"/>
</dbReference>
<dbReference type="GO" id="GO:0016491">
    <property type="term" value="F:oxidoreductase activity"/>
    <property type="evidence" value="ECO:0007669"/>
    <property type="project" value="UniProtKB-KW"/>
</dbReference>
<keyword evidence="4" id="KW-1185">Reference proteome</keyword>
<keyword evidence="2" id="KW-0560">Oxidoreductase</keyword>
<dbReference type="PANTHER" id="PTHR24321">
    <property type="entry name" value="DEHYDROGENASES, SHORT CHAIN"/>
    <property type="match status" value="1"/>
</dbReference>
<evidence type="ECO:0000256" key="2">
    <source>
        <dbReference type="ARBA" id="ARBA00023002"/>
    </source>
</evidence>
<dbReference type="Gene3D" id="3.40.50.720">
    <property type="entry name" value="NAD(P)-binding Rossmann-like Domain"/>
    <property type="match status" value="1"/>
</dbReference>
<organism evidence="3 4">
    <name type="scientific">Sphingomonas lacunae</name>
    <dbReference type="NCBI Taxonomy" id="2698828"/>
    <lineage>
        <taxon>Bacteria</taxon>
        <taxon>Pseudomonadati</taxon>
        <taxon>Pseudomonadota</taxon>
        <taxon>Alphaproteobacteria</taxon>
        <taxon>Sphingomonadales</taxon>
        <taxon>Sphingomonadaceae</taxon>
        <taxon>Sphingomonas</taxon>
    </lineage>
</organism>
<dbReference type="Pfam" id="PF13561">
    <property type="entry name" value="adh_short_C2"/>
    <property type="match status" value="1"/>
</dbReference>
<reference evidence="3 4" key="1">
    <citation type="submission" date="2020-01" db="EMBL/GenBank/DDBJ databases">
        <title>Sphingomonas sp. strain CSW-10.</title>
        <authorList>
            <person name="Chen W.-M."/>
        </authorList>
    </citation>
    <scope>NUCLEOTIDE SEQUENCE [LARGE SCALE GENOMIC DNA]</scope>
    <source>
        <strain evidence="3 4">CSW-10</strain>
    </source>
</reference>
<proteinExistence type="inferred from homology"/>
<dbReference type="InterPro" id="IPR036291">
    <property type="entry name" value="NAD(P)-bd_dom_sf"/>
</dbReference>
<comment type="similarity">
    <text evidence="1">Belongs to the short-chain dehydrogenases/reductases (SDR) family.</text>
</comment>
<gene>
    <name evidence="3" type="ORF">GV829_02260</name>
</gene>